<keyword evidence="4" id="KW-1185">Reference proteome</keyword>
<dbReference type="SMART" id="SM00315">
    <property type="entry name" value="RGS"/>
    <property type="match status" value="1"/>
</dbReference>
<evidence type="ECO:0000313" key="4">
    <source>
        <dbReference type="Proteomes" id="UP000193920"/>
    </source>
</evidence>
<dbReference type="PROSITE" id="PS50132">
    <property type="entry name" value="RGS"/>
    <property type="match status" value="1"/>
</dbReference>
<protein>
    <recommendedName>
        <fullName evidence="2">RGS domain-containing protein</fullName>
    </recommendedName>
</protein>
<proteinExistence type="predicted"/>
<dbReference type="Pfam" id="PF00615">
    <property type="entry name" value="RGS"/>
    <property type="match status" value="1"/>
</dbReference>
<dbReference type="InterPro" id="IPR044926">
    <property type="entry name" value="RGS_subdomain_2"/>
</dbReference>
<dbReference type="InterPro" id="IPR036305">
    <property type="entry name" value="RGS_sf"/>
</dbReference>
<feature type="transmembrane region" description="Helical" evidence="1">
    <location>
        <begin position="90"/>
        <end position="107"/>
    </location>
</feature>
<accession>A0A1Y2F6U6</accession>
<dbReference type="InterPro" id="IPR016137">
    <property type="entry name" value="RGS"/>
</dbReference>
<dbReference type="EMBL" id="MCOG01000014">
    <property type="protein sequence ID" value="ORY79601.1"/>
    <property type="molecule type" value="Genomic_DNA"/>
</dbReference>
<feature type="transmembrane region" description="Helical" evidence="1">
    <location>
        <begin position="127"/>
        <end position="144"/>
    </location>
</feature>
<reference evidence="3 4" key="1">
    <citation type="submission" date="2016-08" db="EMBL/GenBank/DDBJ databases">
        <title>A Parts List for Fungal Cellulosomes Revealed by Comparative Genomics.</title>
        <authorList>
            <consortium name="DOE Joint Genome Institute"/>
            <person name="Haitjema C.H."/>
            <person name="Gilmore S.P."/>
            <person name="Henske J.K."/>
            <person name="Solomon K.V."/>
            <person name="De Groot R."/>
            <person name="Kuo A."/>
            <person name="Mondo S.J."/>
            <person name="Salamov A.A."/>
            <person name="Labutti K."/>
            <person name="Zhao Z."/>
            <person name="Chiniquy J."/>
            <person name="Barry K."/>
            <person name="Brewer H.M."/>
            <person name="Purvine S.O."/>
            <person name="Wright A.T."/>
            <person name="Boxma B."/>
            <person name="Van Alen T."/>
            <person name="Hackstein J.H."/>
            <person name="Baker S.E."/>
            <person name="Grigoriev I.V."/>
            <person name="O'Malley M.A."/>
        </authorList>
    </citation>
    <scope>NUCLEOTIDE SEQUENCE [LARGE SCALE GENOMIC DNA]</scope>
    <source>
        <strain evidence="3 4">G1</strain>
    </source>
</reference>
<keyword evidence="1" id="KW-1133">Transmembrane helix</keyword>
<comment type="caution">
    <text evidence="3">The sequence shown here is derived from an EMBL/GenBank/DDBJ whole genome shotgun (WGS) entry which is preliminary data.</text>
</comment>
<evidence type="ECO:0000259" key="2">
    <source>
        <dbReference type="PROSITE" id="PS50132"/>
    </source>
</evidence>
<keyword evidence="1" id="KW-0472">Membrane</keyword>
<organism evidence="3 4">
    <name type="scientific">Neocallimastix californiae</name>
    <dbReference type="NCBI Taxonomy" id="1754190"/>
    <lineage>
        <taxon>Eukaryota</taxon>
        <taxon>Fungi</taxon>
        <taxon>Fungi incertae sedis</taxon>
        <taxon>Chytridiomycota</taxon>
        <taxon>Chytridiomycota incertae sedis</taxon>
        <taxon>Neocallimastigomycetes</taxon>
        <taxon>Neocallimastigales</taxon>
        <taxon>Neocallimastigaceae</taxon>
        <taxon>Neocallimastix</taxon>
    </lineage>
</organism>
<feature type="transmembrane region" description="Helical" evidence="1">
    <location>
        <begin position="48"/>
        <end position="78"/>
    </location>
</feature>
<dbReference type="Proteomes" id="UP000193920">
    <property type="component" value="Unassembled WGS sequence"/>
</dbReference>
<dbReference type="SUPFAM" id="SSF48097">
    <property type="entry name" value="Regulator of G-protein signaling, RGS"/>
    <property type="match status" value="1"/>
</dbReference>
<gene>
    <name evidence="3" type="ORF">LY90DRAFT_664666</name>
</gene>
<keyword evidence="1" id="KW-0812">Transmembrane</keyword>
<sequence>MDIDLSLFPSNWDIDNEEQFNYYKKCLPYMESEEDFDNIIQKSSLFKFIGIIVIHLPQISEVLIFLIIFLPLALIEVLKFDDTFKMKKKIIYSILLTFLCFIGFITFSSVKQINCSIIVKYIPSDTFAILLFLFSSIFLCVPTFKDIIYVENQKSETKATTNGMLKMLEDEILLREFSEFCRKENCAENILFYQHYWRYKKIFDNQRNSKIAKSNNYHNINSNIIVTSTYDYEDHDLVSQMSFDNNEASIYVEDNFSPNLINGIKEAQSNSDNDMSKKKYSNNGRKITKNDILLKEAKKLIDDFINTDSKLEINIKDKTKKKIIYDFSEIKNNELQQQDFKNRLKSLFDDAYKEVIESLFLNSYNNYIILKKNKKLADSMN</sequence>
<feature type="domain" description="RGS" evidence="2">
    <location>
        <begin position="163"/>
        <end position="225"/>
    </location>
</feature>
<dbReference type="Gene3D" id="1.10.167.10">
    <property type="entry name" value="Regulator of G-protein Signalling 4, domain 2"/>
    <property type="match status" value="2"/>
</dbReference>
<evidence type="ECO:0000256" key="1">
    <source>
        <dbReference type="SAM" id="Phobius"/>
    </source>
</evidence>
<evidence type="ECO:0000313" key="3">
    <source>
        <dbReference type="EMBL" id="ORY79601.1"/>
    </source>
</evidence>
<dbReference type="AlphaFoldDB" id="A0A1Y2F6U6"/>
<name>A0A1Y2F6U6_9FUNG</name>